<comment type="caution">
    <text evidence="1">The sequence shown here is derived from an EMBL/GenBank/DDBJ whole genome shotgun (WGS) entry which is preliminary data.</text>
</comment>
<evidence type="ECO:0000313" key="1">
    <source>
        <dbReference type="EMBL" id="KAF8795566.1"/>
    </source>
</evidence>
<dbReference type="AlphaFoldDB" id="A0A8T0FXZ0"/>
<gene>
    <name evidence="1" type="ORF">HNY73_000055</name>
</gene>
<organism evidence="1 2">
    <name type="scientific">Argiope bruennichi</name>
    <name type="common">Wasp spider</name>
    <name type="synonym">Aranea bruennichi</name>
    <dbReference type="NCBI Taxonomy" id="94029"/>
    <lineage>
        <taxon>Eukaryota</taxon>
        <taxon>Metazoa</taxon>
        <taxon>Ecdysozoa</taxon>
        <taxon>Arthropoda</taxon>
        <taxon>Chelicerata</taxon>
        <taxon>Arachnida</taxon>
        <taxon>Araneae</taxon>
        <taxon>Araneomorphae</taxon>
        <taxon>Entelegynae</taxon>
        <taxon>Araneoidea</taxon>
        <taxon>Araneidae</taxon>
        <taxon>Argiope</taxon>
    </lineage>
</organism>
<dbReference type="EMBL" id="JABXBU010000001">
    <property type="protein sequence ID" value="KAF8795566.1"/>
    <property type="molecule type" value="Genomic_DNA"/>
</dbReference>
<reference evidence="1" key="1">
    <citation type="journal article" date="2020" name="bioRxiv">
        <title>Chromosome-level reference genome of the European wasp spider Argiope bruennichi: a resource for studies on range expansion and evolutionary adaptation.</title>
        <authorList>
            <person name="Sheffer M.M."/>
            <person name="Hoppe A."/>
            <person name="Krehenwinkel H."/>
            <person name="Uhl G."/>
            <person name="Kuss A.W."/>
            <person name="Jensen L."/>
            <person name="Jensen C."/>
            <person name="Gillespie R.G."/>
            <person name="Hoff K.J."/>
            <person name="Prost S."/>
        </authorList>
    </citation>
    <scope>NUCLEOTIDE SEQUENCE</scope>
</reference>
<dbReference type="Proteomes" id="UP000807504">
    <property type="component" value="Unassembled WGS sequence"/>
</dbReference>
<accession>A0A8T0FXZ0</accession>
<keyword evidence="2" id="KW-1185">Reference proteome</keyword>
<name>A0A8T0FXZ0_ARGBR</name>
<proteinExistence type="predicted"/>
<protein>
    <submittedName>
        <fullName evidence="1">Uncharacterized protein</fullName>
    </submittedName>
</protein>
<reference evidence="1" key="2">
    <citation type="submission" date="2020-06" db="EMBL/GenBank/DDBJ databases">
        <authorList>
            <person name="Sheffer M."/>
        </authorList>
    </citation>
    <scope>NUCLEOTIDE SEQUENCE</scope>
</reference>
<sequence>MSVSFPCKNESVSQPILWFGVINPRLAARVSFVPKSECRSLECNSLIILTARLSSVQLDERLHSWRREKGEECDSTEGYFSRFVLALVNDQEPQHMMALSTCGVNAPALTQEKNVLNSKSVDCQRGREGPRKNPAHNLNGRHFAMQRYGRCIRAD</sequence>
<evidence type="ECO:0000313" key="2">
    <source>
        <dbReference type="Proteomes" id="UP000807504"/>
    </source>
</evidence>